<gene>
    <name evidence="1" type="ORF">O6H91_16G047800</name>
</gene>
<keyword evidence="2" id="KW-1185">Reference proteome</keyword>
<evidence type="ECO:0000313" key="2">
    <source>
        <dbReference type="Proteomes" id="UP001162992"/>
    </source>
</evidence>
<evidence type="ECO:0000313" key="1">
    <source>
        <dbReference type="EMBL" id="KAJ7527303.1"/>
    </source>
</evidence>
<dbReference type="EMBL" id="CM055107">
    <property type="protein sequence ID" value="KAJ7527303.1"/>
    <property type="molecule type" value="Genomic_DNA"/>
</dbReference>
<comment type="caution">
    <text evidence="1">The sequence shown here is derived from an EMBL/GenBank/DDBJ whole genome shotgun (WGS) entry which is preliminary data.</text>
</comment>
<reference evidence="2" key="1">
    <citation type="journal article" date="2024" name="Proc. Natl. Acad. Sci. U.S.A.">
        <title>Extraordinary preservation of gene collinearity over three hundred million years revealed in homosporous lycophytes.</title>
        <authorList>
            <person name="Li C."/>
            <person name="Wickell D."/>
            <person name="Kuo L.Y."/>
            <person name="Chen X."/>
            <person name="Nie B."/>
            <person name="Liao X."/>
            <person name="Peng D."/>
            <person name="Ji J."/>
            <person name="Jenkins J."/>
            <person name="Williams M."/>
            <person name="Shu S."/>
            <person name="Plott C."/>
            <person name="Barry K."/>
            <person name="Rajasekar S."/>
            <person name="Grimwood J."/>
            <person name="Han X."/>
            <person name="Sun S."/>
            <person name="Hou Z."/>
            <person name="He W."/>
            <person name="Dai G."/>
            <person name="Sun C."/>
            <person name="Schmutz J."/>
            <person name="Leebens-Mack J.H."/>
            <person name="Li F.W."/>
            <person name="Wang L."/>
        </authorList>
    </citation>
    <scope>NUCLEOTIDE SEQUENCE [LARGE SCALE GENOMIC DNA]</scope>
    <source>
        <strain evidence="2">cv. PW_Plant_1</strain>
    </source>
</reference>
<protein>
    <submittedName>
        <fullName evidence="1">Uncharacterized protein</fullName>
    </submittedName>
</protein>
<name>A0ACC2BC37_DIPCM</name>
<organism evidence="1 2">
    <name type="scientific">Diphasiastrum complanatum</name>
    <name type="common">Issler's clubmoss</name>
    <name type="synonym">Lycopodium complanatum</name>
    <dbReference type="NCBI Taxonomy" id="34168"/>
    <lineage>
        <taxon>Eukaryota</taxon>
        <taxon>Viridiplantae</taxon>
        <taxon>Streptophyta</taxon>
        <taxon>Embryophyta</taxon>
        <taxon>Tracheophyta</taxon>
        <taxon>Lycopodiopsida</taxon>
        <taxon>Lycopodiales</taxon>
        <taxon>Lycopodiaceae</taxon>
        <taxon>Lycopodioideae</taxon>
        <taxon>Diphasiastrum</taxon>
    </lineage>
</organism>
<accession>A0ACC2BC37</accession>
<sequence>MQERREAIKKLGSKEAGSIGMAMGIRKRRALIWAAALLLFFLLMLITPRIPQDESYHDFADQRQFFGIPNALDVISNFPFLVIGIIGLVLCLKKKYFSLRGEVWGWAFFFIGIAATAFGSSYYHLHPTDARLVWDRLPMTVAFASIMAVFIIERFDEWTGTVSILPLLAAGVISVAYWRYADDLRPYALVQFVPCIAIPAMAIVLPPKYTHSSFWLWAAGCYLLAKVMEALDKQIFTWTGQVVSGHTLKHLSAAMVPVFTMIMVVRRSEALERVSMLQRFKVHMKGATYEGPSDLVEPKQRVHEVEEFESLLQT</sequence>
<dbReference type="Proteomes" id="UP001162992">
    <property type="component" value="Chromosome 16"/>
</dbReference>
<proteinExistence type="predicted"/>